<comment type="caution">
    <text evidence="2">The sequence shown here is derived from an EMBL/GenBank/DDBJ whole genome shotgun (WGS) entry which is preliminary data.</text>
</comment>
<dbReference type="EMBL" id="JAWDGP010001307">
    <property type="protein sequence ID" value="KAK3792943.1"/>
    <property type="molecule type" value="Genomic_DNA"/>
</dbReference>
<gene>
    <name evidence="2" type="ORF">RRG08_064206</name>
</gene>
<dbReference type="AlphaFoldDB" id="A0AAE1E4V5"/>
<proteinExistence type="predicted"/>
<feature type="compositionally biased region" description="Basic and acidic residues" evidence="1">
    <location>
        <begin position="34"/>
        <end position="49"/>
    </location>
</feature>
<dbReference type="Proteomes" id="UP001283361">
    <property type="component" value="Unassembled WGS sequence"/>
</dbReference>
<sequence length="369" mass="40919">MENYFHAEGQEKRVCKQFFLRTLDTSEAPVNSVLKERSENNSFVGEDKRGKHTPSNQTPEKDLHHEIYKTDLTGVLCLRQNGVARVSPNAAGDDDDNQSPCPIDASSFTVKGPDGAPNDLKSMKFKVGMKWSPDLKMKVKVMKKDTLFSEEVYSPNDEECGYLLERTFEVFNREPHLTAYVSIGTENDVAKDHCLNLMCKKFPLHVDSQPSPSPIKLTHSPGEIKVGKPGTVECSTKDENLATEMSIRIVDYRTAKPLMLVKGNKLVMEASMGGSYECMGRSGSNGEIKVVVSDQALDVVPLPDPDLDLVASYKVKRDAMMDTTTMMDKSNVGAWGRRRYNGVLSVHTGWPAALLVCALLHTARLSLTE</sequence>
<accession>A0AAE1E4V5</accession>
<protein>
    <submittedName>
        <fullName evidence="2">Uncharacterized protein</fullName>
    </submittedName>
</protein>
<evidence type="ECO:0000256" key="1">
    <source>
        <dbReference type="SAM" id="MobiDB-lite"/>
    </source>
</evidence>
<keyword evidence="3" id="KW-1185">Reference proteome</keyword>
<organism evidence="2 3">
    <name type="scientific">Elysia crispata</name>
    <name type="common">lettuce slug</name>
    <dbReference type="NCBI Taxonomy" id="231223"/>
    <lineage>
        <taxon>Eukaryota</taxon>
        <taxon>Metazoa</taxon>
        <taxon>Spiralia</taxon>
        <taxon>Lophotrochozoa</taxon>
        <taxon>Mollusca</taxon>
        <taxon>Gastropoda</taxon>
        <taxon>Heterobranchia</taxon>
        <taxon>Euthyneura</taxon>
        <taxon>Panpulmonata</taxon>
        <taxon>Sacoglossa</taxon>
        <taxon>Placobranchoidea</taxon>
        <taxon>Plakobranchidae</taxon>
        <taxon>Elysia</taxon>
    </lineage>
</organism>
<feature type="region of interest" description="Disordered" evidence="1">
    <location>
        <begin position="34"/>
        <end position="60"/>
    </location>
</feature>
<reference evidence="2" key="1">
    <citation type="journal article" date="2023" name="G3 (Bethesda)">
        <title>A reference genome for the long-term kleptoplast-retaining sea slug Elysia crispata morphotype clarki.</title>
        <authorList>
            <person name="Eastman K.E."/>
            <person name="Pendleton A.L."/>
            <person name="Shaikh M.A."/>
            <person name="Suttiyut T."/>
            <person name="Ogas R."/>
            <person name="Tomko P."/>
            <person name="Gavelis G."/>
            <person name="Widhalm J.R."/>
            <person name="Wisecaver J.H."/>
        </authorList>
    </citation>
    <scope>NUCLEOTIDE SEQUENCE</scope>
    <source>
        <strain evidence="2">ECLA1</strain>
    </source>
</reference>
<name>A0AAE1E4V5_9GAST</name>
<evidence type="ECO:0000313" key="3">
    <source>
        <dbReference type="Proteomes" id="UP001283361"/>
    </source>
</evidence>
<evidence type="ECO:0000313" key="2">
    <source>
        <dbReference type="EMBL" id="KAK3792943.1"/>
    </source>
</evidence>